<dbReference type="CDD" id="cd07737">
    <property type="entry name" value="YcbL-like_MBL-fold"/>
    <property type="match status" value="1"/>
</dbReference>
<proteinExistence type="predicted"/>
<dbReference type="SMART" id="SM00849">
    <property type="entry name" value="Lactamase_B"/>
    <property type="match status" value="1"/>
</dbReference>
<dbReference type="InterPro" id="IPR036866">
    <property type="entry name" value="RibonucZ/Hydroxyglut_hydro"/>
</dbReference>
<evidence type="ECO:0000313" key="6">
    <source>
        <dbReference type="EMBL" id="ARW10602.1"/>
    </source>
</evidence>
<feature type="domain" description="Metallo-beta-lactamase" evidence="5">
    <location>
        <begin position="19"/>
        <end position="205"/>
    </location>
</feature>
<evidence type="ECO:0000259" key="5">
    <source>
        <dbReference type="SMART" id="SM00849"/>
    </source>
</evidence>
<evidence type="ECO:0000256" key="4">
    <source>
        <dbReference type="ARBA" id="ARBA00022833"/>
    </source>
</evidence>
<evidence type="ECO:0000256" key="1">
    <source>
        <dbReference type="ARBA" id="ARBA00001947"/>
    </source>
</evidence>
<organism evidence="6 7">
    <name type="scientific">Acetobacter ascendens</name>
    <dbReference type="NCBI Taxonomy" id="481146"/>
    <lineage>
        <taxon>Bacteria</taxon>
        <taxon>Pseudomonadati</taxon>
        <taxon>Pseudomonadota</taxon>
        <taxon>Alphaproteobacteria</taxon>
        <taxon>Acetobacterales</taxon>
        <taxon>Acetobacteraceae</taxon>
        <taxon>Acetobacter</taxon>
    </lineage>
</organism>
<name>A0A1Y0UXH5_9PROT</name>
<dbReference type="Pfam" id="PF00753">
    <property type="entry name" value="Lactamase_B"/>
    <property type="match status" value="1"/>
</dbReference>
<dbReference type="EMBL" id="CP021524">
    <property type="protein sequence ID" value="ARW10602.1"/>
    <property type="molecule type" value="Genomic_DNA"/>
</dbReference>
<dbReference type="EC" id="3.1.2.6" evidence="6"/>
<evidence type="ECO:0000256" key="2">
    <source>
        <dbReference type="ARBA" id="ARBA00022723"/>
    </source>
</evidence>
<dbReference type="PANTHER" id="PTHR46233">
    <property type="entry name" value="HYDROXYACYLGLUTATHIONE HYDROLASE GLOC"/>
    <property type="match status" value="1"/>
</dbReference>
<dbReference type="RefSeq" id="WP_019088529.1">
    <property type="nucleotide sequence ID" value="NZ_CP021524.1"/>
</dbReference>
<dbReference type="AlphaFoldDB" id="A0A1Y0UXH5"/>
<gene>
    <name evidence="6" type="ORF">S101447_01523</name>
</gene>
<protein>
    <submittedName>
        <fullName evidence="6">Hydroxyacylglutathione hydrolase</fullName>
        <ecNumber evidence="6">3.1.2.6</ecNumber>
    </submittedName>
</protein>
<evidence type="ECO:0000313" key="7">
    <source>
        <dbReference type="Proteomes" id="UP000195633"/>
    </source>
</evidence>
<dbReference type="InterPro" id="IPR051453">
    <property type="entry name" value="MBL_Glyoxalase_II"/>
</dbReference>
<dbReference type="InterPro" id="IPR001279">
    <property type="entry name" value="Metallo-B-lactamas"/>
</dbReference>
<accession>A0A1Y0UXH5</accession>
<dbReference type="STRING" id="481146.A4S02_13765"/>
<comment type="cofactor">
    <cofactor evidence="1">
        <name>Zn(2+)</name>
        <dbReference type="ChEBI" id="CHEBI:29105"/>
    </cofactor>
</comment>
<dbReference type="GO" id="GO:0004416">
    <property type="term" value="F:hydroxyacylglutathione hydrolase activity"/>
    <property type="evidence" value="ECO:0007669"/>
    <property type="project" value="UniProtKB-EC"/>
</dbReference>
<dbReference type="PANTHER" id="PTHR46233:SF3">
    <property type="entry name" value="HYDROXYACYLGLUTATHIONE HYDROLASE GLOC"/>
    <property type="match status" value="1"/>
</dbReference>
<keyword evidence="3 6" id="KW-0378">Hydrolase</keyword>
<keyword evidence="4" id="KW-0862">Zinc</keyword>
<reference evidence="6 7" key="1">
    <citation type="submission" date="2017-05" db="EMBL/GenBank/DDBJ databases">
        <title>Genome sequence of Acetobacter pasteurianus subsp. ascendens strain SRCM101447.</title>
        <authorList>
            <person name="Cho S.H."/>
        </authorList>
    </citation>
    <scope>NUCLEOTIDE SEQUENCE [LARGE SCALE GENOMIC DNA]</scope>
    <source>
        <strain evidence="6 7">SRCM101447</strain>
    </source>
</reference>
<evidence type="ECO:0000256" key="3">
    <source>
        <dbReference type="ARBA" id="ARBA00022801"/>
    </source>
</evidence>
<dbReference type="GO" id="GO:0046872">
    <property type="term" value="F:metal ion binding"/>
    <property type="evidence" value="ECO:0007669"/>
    <property type="project" value="UniProtKB-KW"/>
</dbReference>
<keyword evidence="2" id="KW-0479">Metal-binding</keyword>
<dbReference type="Proteomes" id="UP000195633">
    <property type="component" value="Chromosome"/>
</dbReference>
<dbReference type="SUPFAM" id="SSF56281">
    <property type="entry name" value="Metallo-hydrolase/oxidoreductase"/>
    <property type="match status" value="1"/>
</dbReference>
<dbReference type="Gene3D" id="3.60.15.10">
    <property type="entry name" value="Ribonuclease Z/Hydroxyacylglutathione hydrolase-like"/>
    <property type="match status" value="1"/>
</dbReference>
<sequence length="223" mass="24526">MQVNYPDMQLRIVPVTPFRQNCSVLWNEKTHKAVIIDAGGDANVLLDFLKKNILEVEAILLTHGHLDHAGGVAALCRGLENTQETRPDVIGPNIHDQFLLQSIVEQARHFGLSDLENADVDRFTQDGESLNYLGCTFRVVHVPGHTPGHVVFVDEKARFAFGGDVLFRGTIGRTDFAYGNSQQLIQGIKEKLLPLGDDIVIVPGHGGLTTLGAERASNPFLQR</sequence>